<dbReference type="Pfam" id="PF10647">
    <property type="entry name" value="Gmad1"/>
    <property type="match status" value="1"/>
</dbReference>
<accession>A0ABW4QB71</accession>
<dbReference type="InterPro" id="IPR019606">
    <property type="entry name" value="GerMN"/>
</dbReference>
<dbReference type="RefSeq" id="WP_343881238.1">
    <property type="nucleotide sequence ID" value="NZ_BAAAIJ010000056.1"/>
</dbReference>
<sequence>MPANRRPLSRSLALLLLPILLVVSGCSSIPTSGPVGVITADTGSDTTDPLIFNPPGPRQDADPESLLNSFVDAGTGAAGDYEIARDYLTDEFAAQWRPEERIIIYGADPQISASPTDGVYQIQLEVEGTINAEGIRTGAPATTTESLTAKLEQNADGQWRITSIPNGIMISSSQAELLLETYSLYFYSSSFEHWVPDVRWFVNRAAIATNIVEAMLDGPAPYLQGSVTSAFPESTTLGVESVPIVSGTATVELSPDVLQETSDLIRQQMQQQLRENLAGLNTVNSVQMTVEGQPVYLGDESNVPHPDLLIPVGDPAVGNKQIVVSGNELFLYQTGETVPIEAVPSVAALDPQDPAMTLSGAGFAFLNGNRTRLYTTGPDQEIIIAATGRGLTSPSFDPNNWVWTASTGPEGLGSTVTAVPPGGSEDSAVSVTAPWLADSAVLELRVSRDGSRALVVTEQEGVSRVFLTGIVRSNDRTPQSLGTPRELFASGPVNTAKWVNEDTVIVAEASAEEEVTPEFLGLDGSVDALSSLEGILHISAGTGPTAIFAGTSEGVRNRVGDTWSNEPVEGVQDPAFPG</sequence>
<dbReference type="SMART" id="SM00909">
    <property type="entry name" value="Germane"/>
    <property type="match status" value="1"/>
</dbReference>
<dbReference type="Proteomes" id="UP001597307">
    <property type="component" value="Unassembled WGS sequence"/>
</dbReference>
<dbReference type="InterPro" id="IPR018910">
    <property type="entry name" value="LpqB_C"/>
</dbReference>
<organism evidence="2 3">
    <name type="scientific">Arthrobacter flavus</name>
    <dbReference type="NCBI Taxonomy" id="95172"/>
    <lineage>
        <taxon>Bacteria</taxon>
        <taxon>Bacillati</taxon>
        <taxon>Actinomycetota</taxon>
        <taxon>Actinomycetes</taxon>
        <taxon>Micrococcales</taxon>
        <taxon>Micrococcaceae</taxon>
        <taxon>Arthrobacter</taxon>
    </lineage>
</organism>
<protein>
    <submittedName>
        <fullName evidence="2">LpqB family beta-propeller domain-containing protein</fullName>
    </submittedName>
</protein>
<dbReference type="PROSITE" id="PS51257">
    <property type="entry name" value="PROKAR_LIPOPROTEIN"/>
    <property type="match status" value="1"/>
</dbReference>
<evidence type="ECO:0000313" key="2">
    <source>
        <dbReference type="EMBL" id="MFD1847963.1"/>
    </source>
</evidence>
<dbReference type="Pfam" id="PF25976">
    <property type="entry name" value="LpqB_N"/>
    <property type="match status" value="1"/>
</dbReference>
<dbReference type="EMBL" id="JBHUGA010000061">
    <property type="protein sequence ID" value="MFD1847963.1"/>
    <property type="molecule type" value="Genomic_DNA"/>
</dbReference>
<gene>
    <name evidence="2" type="ORF">ACFSFX_15335</name>
</gene>
<evidence type="ECO:0000313" key="3">
    <source>
        <dbReference type="Proteomes" id="UP001597307"/>
    </source>
</evidence>
<reference evidence="3" key="1">
    <citation type="journal article" date="2019" name="Int. J. Syst. Evol. Microbiol.">
        <title>The Global Catalogue of Microorganisms (GCM) 10K type strain sequencing project: providing services to taxonomists for standard genome sequencing and annotation.</title>
        <authorList>
            <consortium name="The Broad Institute Genomics Platform"/>
            <consortium name="The Broad Institute Genome Sequencing Center for Infectious Disease"/>
            <person name="Wu L."/>
            <person name="Ma J."/>
        </authorList>
    </citation>
    <scope>NUCLEOTIDE SEQUENCE [LARGE SCALE GENOMIC DNA]</scope>
    <source>
        <strain evidence="3">JCM 11496</strain>
    </source>
</reference>
<evidence type="ECO:0000259" key="1">
    <source>
        <dbReference type="SMART" id="SM00909"/>
    </source>
</evidence>
<name>A0ABW4QB71_9MICC</name>
<comment type="caution">
    <text evidence="2">The sequence shown here is derived from an EMBL/GenBank/DDBJ whole genome shotgun (WGS) entry which is preliminary data.</text>
</comment>
<dbReference type="InterPro" id="IPR059026">
    <property type="entry name" value="LpqB_N"/>
</dbReference>
<proteinExistence type="predicted"/>
<dbReference type="Pfam" id="PF10646">
    <property type="entry name" value="Germane"/>
    <property type="match status" value="1"/>
</dbReference>
<feature type="domain" description="GerMN" evidence="1">
    <location>
        <begin position="208"/>
        <end position="299"/>
    </location>
</feature>
<keyword evidence="3" id="KW-1185">Reference proteome</keyword>